<name>A0A0U4BCT5_9ACTN</name>
<sequence>MSRVSVTLPNFRDVGGVVGHDGATVRTGLLLRSGVPEPTDTVPDGTPWPPALVVDLRSSMEHGGPHPLAPLGPRVVTLSLLSSLAPGWHEDTPTLTHLYGKVLDTAGPLLVQLVDEVASTAAEGGASLVHCAAGKDRTGISVALLLRLLGVPRDDVAADYMLTEHATAAIDARLRAPGSDHPPVPAAFLTVPREAIEHVLDRWQQHPGGVDAWFAAVGGDAGTVERLRTAFLA</sequence>
<organism evidence="2 3">
    <name type="scientific">Aeromicrobium erythreum</name>
    <dbReference type="NCBI Taxonomy" id="2041"/>
    <lineage>
        <taxon>Bacteria</taxon>
        <taxon>Bacillati</taxon>
        <taxon>Actinomycetota</taxon>
        <taxon>Actinomycetes</taxon>
        <taxon>Propionibacteriales</taxon>
        <taxon>Nocardioidaceae</taxon>
        <taxon>Aeromicrobium</taxon>
    </lineage>
</organism>
<dbReference type="Pfam" id="PF13350">
    <property type="entry name" value="Y_phosphatase3"/>
    <property type="match status" value="1"/>
</dbReference>
<evidence type="ECO:0000259" key="1">
    <source>
        <dbReference type="PROSITE" id="PS50056"/>
    </source>
</evidence>
<dbReference type="InterPro" id="IPR016130">
    <property type="entry name" value="Tyr_Pase_AS"/>
</dbReference>
<dbReference type="InterPro" id="IPR000387">
    <property type="entry name" value="Tyr_Pase_dom"/>
</dbReference>
<feature type="domain" description="Tyrosine specific protein phosphatases" evidence="1">
    <location>
        <begin position="108"/>
        <end position="146"/>
    </location>
</feature>
<evidence type="ECO:0000313" key="2">
    <source>
        <dbReference type="EMBL" id="ALX05540.1"/>
    </source>
</evidence>
<dbReference type="PROSITE" id="PS50056">
    <property type="entry name" value="TYR_PHOSPHATASE_2"/>
    <property type="match status" value="1"/>
</dbReference>
<dbReference type="InterPro" id="IPR026893">
    <property type="entry name" value="Tyr/Ser_Pase_IphP-type"/>
</dbReference>
<dbReference type="PATRIC" id="fig|2041.4.peg.2698"/>
<dbReference type="PROSITE" id="PS00383">
    <property type="entry name" value="TYR_PHOSPHATASE_1"/>
    <property type="match status" value="1"/>
</dbReference>
<protein>
    <recommendedName>
        <fullName evidence="1">Tyrosine specific protein phosphatases domain-containing protein</fullName>
    </recommendedName>
</protein>
<dbReference type="STRING" id="2041.AERYTH_12950"/>
<keyword evidence="3" id="KW-1185">Reference proteome</keyword>
<proteinExistence type="predicted"/>
<accession>A0A0U4BCT5</accession>
<evidence type="ECO:0000313" key="3">
    <source>
        <dbReference type="Proteomes" id="UP000067689"/>
    </source>
</evidence>
<gene>
    <name evidence="2" type="ORF">AERYTH_12950</name>
</gene>
<reference evidence="2 3" key="1">
    <citation type="journal article" date="1991" name="Int. J. Syst. Bacteriol.">
        <title>Description of the erythromycin-producing bacterium Arthrobacter sp. strain NRRL B-3381 as Aeromicrobium erythreum gen. nov., sp. nov.</title>
        <authorList>
            <person name="Miller E.S."/>
            <person name="Woese C.R."/>
            <person name="Brenner S."/>
        </authorList>
    </citation>
    <scope>NUCLEOTIDE SEQUENCE [LARGE SCALE GENOMIC DNA]</scope>
    <source>
        <strain evidence="2 3">AR18</strain>
    </source>
</reference>
<dbReference type="Gene3D" id="3.90.190.10">
    <property type="entry name" value="Protein tyrosine phosphatase superfamily"/>
    <property type="match status" value="1"/>
</dbReference>
<dbReference type="EMBL" id="CP011502">
    <property type="protein sequence ID" value="ALX05540.1"/>
    <property type="molecule type" value="Genomic_DNA"/>
</dbReference>
<dbReference type="Proteomes" id="UP000067689">
    <property type="component" value="Chromosome"/>
</dbReference>
<dbReference type="AlphaFoldDB" id="A0A0U4BCT5"/>
<dbReference type="SUPFAM" id="SSF52799">
    <property type="entry name" value="(Phosphotyrosine protein) phosphatases II"/>
    <property type="match status" value="1"/>
</dbReference>
<dbReference type="InterPro" id="IPR029021">
    <property type="entry name" value="Prot-tyrosine_phosphatase-like"/>
</dbReference>
<dbReference type="GO" id="GO:0004721">
    <property type="term" value="F:phosphoprotein phosphatase activity"/>
    <property type="evidence" value="ECO:0007669"/>
    <property type="project" value="InterPro"/>
</dbReference>
<dbReference type="KEGG" id="aer:AERYTH_12950"/>